<dbReference type="PANTHER" id="PTHR43630">
    <property type="entry name" value="POLY-BETA-1,6-N-ACETYL-D-GLUCOSAMINE SYNTHASE"/>
    <property type="match status" value="1"/>
</dbReference>
<dbReference type="Proteomes" id="UP000178417">
    <property type="component" value="Unassembled WGS sequence"/>
</dbReference>
<feature type="domain" description="Ancillary SecYEG translocon subunit/Cell division coordinator CpoB TPR" evidence="3">
    <location>
        <begin position="174"/>
        <end position="301"/>
    </location>
</feature>
<evidence type="ECO:0000313" key="4">
    <source>
        <dbReference type="EMBL" id="OGC21756.1"/>
    </source>
</evidence>
<dbReference type="InterPro" id="IPR029044">
    <property type="entry name" value="Nucleotide-diphossugar_trans"/>
</dbReference>
<dbReference type="InterPro" id="IPR018704">
    <property type="entry name" value="SecYEG/CpoB_TPR"/>
</dbReference>
<keyword evidence="1" id="KW-0802">TPR repeat</keyword>
<accession>A0A1F4SMT9</accession>
<organism evidence="4 5">
    <name type="scientific">candidate division WOR-1 bacterium RIFOXYB2_FULL_37_13</name>
    <dbReference type="NCBI Taxonomy" id="1802579"/>
    <lineage>
        <taxon>Bacteria</taxon>
        <taxon>Bacillati</taxon>
        <taxon>Saganbacteria</taxon>
    </lineage>
</organism>
<dbReference type="Gene3D" id="3.90.550.10">
    <property type="entry name" value="Spore Coat Polysaccharide Biosynthesis Protein SpsA, Chain A"/>
    <property type="match status" value="1"/>
</dbReference>
<protein>
    <submittedName>
        <fullName evidence="4">Uncharacterized protein</fullName>
    </submittedName>
</protein>
<dbReference type="STRING" id="1802579.A2310_00420"/>
<sequence>MKLSVCMIVKNEEKVLEKTLPLLAKKVDEIVLVDTGSTDNTIEIAKKLGAKIHTFSWIDDFSAARNESLKHALGDWIIWVDADEFINEKTLDTLRQILEKSDKEAYYLPIYQAQFGTEEGSRFYSRLKVFKNNKGIHFGRSFNEQVYAASGELLKGEFLQDIKVFHWGKDLGEEKAKEKKERNFRILKEALQKDQNDFHCHFLLANNYFDVGDKTTAFSEYSTVVSIAPKDPISVVSRMRMSKMLMEQSKYAQAFETLKEVIALEPFNAEAYNMMGVIYLFTKQTKDAIHVFEHASKLSPPKNALNGFNIKDYTYFPHFYLGSAYLMGQKKQDALREFTIAYDFYPDPKLKARIEQLKKEVDSNGEHL</sequence>
<dbReference type="InterPro" id="IPR019734">
    <property type="entry name" value="TPR_rpt"/>
</dbReference>
<feature type="repeat" description="TPR" evidence="1">
    <location>
        <begin position="235"/>
        <end position="268"/>
    </location>
</feature>
<feature type="domain" description="Glycosyltransferase 2-like" evidence="2">
    <location>
        <begin position="4"/>
        <end position="130"/>
    </location>
</feature>
<dbReference type="SUPFAM" id="SSF53448">
    <property type="entry name" value="Nucleotide-diphospho-sugar transferases"/>
    <property type="match status" value="1"/>
</dbReference>
<dbReference type="Pfam" id="PF00535">
    <property type="entry name" value="Glycos_transf_2"/>
    <property type="match status" value="1"/>
</dbReference>
<feature type="repeat" description="TPR" evidence="1">
    <location>
        <begin position="269"/>
        <end position="302"/>
    </location>
</feature>
<evidence type="ECO:0000313" key="5">
    <source>
        <dbReference type="Proteomes" id="UP000178417"/>
    </source>
</evidence>
<evidence type="ECO:0000259" key="3">
    <source>
        <dbReference type="Pfam" id="PF09976"/>
    </source>
</evidence>
<dbReference type="PROSITE" id="PS50005">
    <property type="entry name" value="TPR"/>
    <property type="match status" value="2"/>
</dbReference>
<name>A0A1F4SMT9_UNCSA</name>
<evidence type="ECO:0000256" key="1">
    <source>
        <dbReference type="PROSITE-ProRule" id="PRU00339"/>
    </source>
</evidence>
<dbReference type="EMBL" id="MEUB01000036">
    <property type="protein sequence ID" value="OGC21756.1"/>
    <property type="molecule type" value="Genomic_DNA"/>
</dbReference>
<dbReference type="SUPFAM" id="SSF48452">
    <property type="entry name" value="TPR-like"/>
    <property type="match status" value="1"/>
</dbReference>
<dbReference type="AlphaFoldDB" id="A0A1F4SMT9"/>
<dbReference type="Pfam" id="PF09976">
    <property type="entry name" value="TPR_21"/>
    <property type="match status" value="1"/>
</dbReference>
<gene>
    <name evidence="4" type="ORF">A2310_00420</name>
</gene>
<reference evidence="4 5" key="1">
    <citation type="journal article" date="2016" name="Nat. Commun.">
        <title>Thousands of microbial genomes shed light on interconnected biogeochemical processes in an aquifer system.</title>
        <authorList>
            <person name="Anantharaman K."/>
            <person name="Brown C.T."/>
            <person name="Hug L.A."/>
            <person name="Sharon I."/>
            <person name="Castelle C.J."/>
            <person name="Probst A.J."/>
            <person name="Thomas B.C."/>
            <person name="Singh A."/>
            <person name="Wilkins M.J."/>
            <person name="Karaoz U."/>
            <person name="Brodie E.L."/>
            <person name="Williams K.H."/>
            <person name="Hubbard S.S."/>
            <person name="Banfield J.F."/>
        </authorList>
    </citation>
    <scope>NUCLEOTIDE SEQUENCE [LARGE SCALE GENOMIC DNA]</scope>
</reference>
<dbReference type="CDD" id="cd02511">
    <property type="entry name" value="Beta4Glucosyltransferase"/>
    <property type="match status" value="1"/>
</dbReference>
<comment type="caution">
    <text evidence="4">The sequence shown here is derived from an EMBL/GenBank/DDBJ whole genome shotgun (WGS) entry which is preliminary data.</text>
</comment>
<dbReference type="InterPro" id="IPR001173">
    <property type="entry name" value="Glyco_trans_2-like"/>
</dbReference>
<evidence type="ECO:0000259" key="2">
    <source>
        <dbReference type="Pfam" id="PF00535"/>
    </source>
</evidence>
<dbReference type="PANTHER" id="PTHR43630:SF2">
    <property type="entry name" value="GLYCOSYLTRANSFERASE"/>
    <property type="match status" value="1"/>
</dbReference>
<dbReference type="SMART" id="SM00028">
    <property type="entry name" value="TPR"/>
    <property type="match status" value="4"/>
</dbReference>
<proteinExistence type="predicted"/>
<dbReference type="InterPro" id="IPR011990">
    <property type="entry name" value="TPR-like_helical_dom_sf"/>
</dbReference>
<dbReference type="Gene3D" id="1.25.40.10">
    <property type="entry name" value="Tetratricopeptide repeat domain"/>
    <property type="match status" value="1"/>
</dbReference>